<feature type="region of interest" description="Disordered" evidence="8">
    <location>
        <begin position="69"/>
        <end position="115"/>
    </location>
</feature>
<dbReference type="Proteomes" id="UP001530377">
    <property type="component" value="Unassembled WGS sequence"/>
</dbReference>
<evidence type="ECO:0000313" key="11">
    <source>
        <dbReference type="Proteomes" id="UP001530377"/>
    </source>
</evidence>
<name>A0ABD3RAK6_9STRA</name>
<gene>
    <name evidence="10" type="ORF">ACHAXA_004464</name>
</gene>
<evidence type="ECO:0000313" key="10">
    <source>
        <dbReference type="EMBL" id="KAL3810025.1"/>
    </source>
</evidence>
<dbReference type="CDD" id="cd02440">
    <property type="entry name" value="AdoMet_MTases"/>
    <property type="match status" value="1"/>
</dbReference>
<dbReference type="InterPro" id="IPR056743">
    <property type="entry name" value="TRM5-TYW2-like_MTfase"/>
</dbReference>
<dbReference type="EMBL" id="JALLPB020000358">
    <property type="protein sequence ID" value="KAL3810025.1"/>
    <property type="molecule type" value="Genomic_DNA"/>
</dbReference>
<dbReference type="Gene3D" id="3.40.50.150">
    <property type="entry name" value="Vaccinia Virus protein VP39"/>
    <property type="match status" value="1"/>
</dbReference>
<dbReference type="PROSITE" id="PS51684">
    <property type="entry name" value="SAM_MT_TRM5_TYW2"/>
    <property type="match status" value="1"/>
</dbReference>
<keyword evidence="3" id="KW-0808">Transferase</keyword>
<dbReference type="InterPro" id="IPR003827">
    <property type="entry name" value="tRNA_yW-synthesising"/>
</dbReference>
<dbReference type="Gene3D" id="3.30.1960.10">
    <property type="entry name" value="tRNA wybutosine-synthesizing-like"/>
    <property type="match status" value="2"/>
</dbReference>
<comment type="pathway">
    <text evidence="1">tRNA modification; wybutosine-tRNA(Phe) biosynthesis.</text>
</comment>
<dbReference type="GO" id="GO:0008168">
    <property type="term" value="F:methyltransferase activity"/>
    <property type="evidence" value="ECO:0007669"/>
    <property type="project" value="UniProtKB-KW"/>
</dbReference>
<feature type="region of interest" description="Disordered" evidence="8">
    <location>
        <begin position="238"/>
        <end position="257"/>
    </location>
</feature>
<dbReference type="AlphaFoldDB" id="A0ABD3RAK6"/>
<proteinExistence type="predicted"/>
<keyword evidence="2" id="KW-0489">Methyltransferase</keyword>
<evidence type="ECO:0000256" key="7">
    <source>
        <dbReference type="ARBA" id="ARBA00049400"/>
    </source>
</evidence>
<dbReference type="GO" id="GO:0032259">
    <property type="term" value="P:methylation"/>
    <property type="evidence" value="ECO:0007669"/>
    <property type="project" value="UniProtKB-KW"/>
</dbReference>
<comment type="catalytic activity">
    <reaction evidence="6">
        <text>4-demethyl-7-[(3S)-3-amino-3-carboxypropyl]wyosine(37) in tRNA(Phe) + S-adenosyl-L-methionine = 7-[(3S)-3-amino-3-carboxypropyl]wyosine(37) in tRNA(Phe) + S-adenosyl-L-homocysteine + H(+)</text>
        <dbReference type="Rhea" id="RHEA:36635"/>
        <dbReference type="Rhea" id="RHEA-COMP:10378"/>
        <dbReference type="Rhea" id="RHEA-COMP:10379"/>
        <dbReference type="ChEBI" id="CHEBI:15378"/>
        <dbReference type="ChEBI" id="CHEBI:57856"/>
        <dbReference type="ChEBI" id="CHEBI:59789"/>
        <dbReference type="ChEBI" id="CHEBI:73543"/>
        <dbReference type="ChEBI" id="CHEBI:73550"/>
        <dbReference type="EC" id="2.1.1.282"/>
    </reaction>
</comment>
<feature type="region of interest" description="Disordered" evidence="8">
    <location>
        <begin position="1"/>
        <end position="25"/>
    </location>
</feature>
<dbReference type="PANTHER" id="PTHR23245">
    <property type="entry name" value="TRNA METHYLTRANSFERASE"/>
    <property type="match status" value="1"/>
</dbReference>
<feature type="compositionally biased region" description="Basic residues" evidence="8">
    <location>
        <begin position="1"/>
        <end position="12"/>
    </location>
</feature>
<reference evidence="10 11" key="1">
    <citation type="submission" date="2024-10" db="EMBL/GenBank/DDBJ databases">
        <title>Updated reference genomes for cyclostephanoid diatoms.</title>
        <authorList>
            <person name="Roberts W.R."/>
            <person name="Alverson A.J."/>
        </authorList>
    </citation>
    <scope>NUCLEOTIDE SEQUENCE [LARGE SCALE GENOMIC DNA]</scope>
    <source>
        <strain evidence="10 11">AJA228-03</strain>
    </source>
</reference>
<sequence length="684" mass="75371">MINRRHSTHFQTRKSNCLSKRDKSSAGRIDPRAVEICDALNRRSEYYTLSSCAGRCFLYRGDGIKSWQRRGGGGDDSHGYASVGPSRNGGDSGEDDSVLPPPPSDGHDDGNRPADMGGGGLGFFRRYRVNHDLIREPSRYFDLTTLDNGIDPTGGGDPIPSVGQFDHGNNTAFRIRLEGNLPSSSSSSSSDVPAAPVWLRYEPFILHVMCRSLGASSALMAMARPSFKNVGLTSWQDGVNGNDRDHGEGRRDNQQCKGGGPRYLVAIWGDEGLDMPLSLPSSPGCGLFYNPDDGGSVKNAEWLAQLVNERHYRNWKKIERFVESIRSLDDDLVDVADEDDLGGISDMDKVDLALGDTTISADISHSERESSGLPRSYDVVGDVAILNSLPKGDDDAQRRVGEYIMSRNKMIKQILQTHNTKYDEQICVARTDPLSTSFRSPGINGLVQLAGPKRNPIITSHIEYGVKCYVDLQRTFFSPRMAAERLRLSQQVARGERVLVIFAGVGMEALQIVSRTEAREVLTIERNEVAVECLRRARQILERNKTVTCPGGGVGAAQRLSIMQGDALEILPTLERASFDRIVAPRPKEGDLDGDIGSGDAGKEFLLAMLPLLKVKGECHWYDFAADYELPDCRRTRETVAMACQIAGLNMEVIHVAKIGSVAKRQFRVCMDFRITEIMVPKVK</sequence>
<evidence type="ECO:0000256" key="2">
    <source>
        <dbReference type="ARBA" id="ARBA00022603"/>
    </source>
</evidence>
<comment type="catalytic activity">
    <reaction evidence="7">
        <text>4-demethylwyosine(37) in tRNA(Phe) + S-adenosyl-L-methionine = 4-demethyl-7-[(3S)-3-amino-3-carboxypropyl]wyosine(37) in tRNA(Phe) + S-methyl-5'-thioadenosine + H(+)</text>
        <dbReference type="Rhea" id="RHEA:36355"/>
        <dbReference type="Rhea" id="RHEA-COMP:10164"/>
        <dbReference type="Rhea" id="RHEA-COMP:10378"/>
        <dbReference type="ChEBI" id="CHEBI:15378"/>
        <dbReference type="ChEBI" id="CHEBI:17509"/>
        <dbReference type="ChEBI" id="CHEBI:59789"/>
        <dbReference type="ChEBI" id="CHEBI:64315"/>
        <dbReference type="ChEBI" id="CHEBI:73550"/>
        <dbReference type="EC" id="2.5.1.114"/>
    </reaction>
</comment>
<comment type="caution">
    <text evidence="10">The sequence shown here is derived from an EMBL/GenBank/DDBJ whole genome shotgun (WGS) entry which is preliminary data.</text>
</comment>
<evidence type="ECO:0000256" key="6">
    <source>
        <dbReference type="ARBA" id="ARBA00049202"/>
    </source>
</evidence>
<keyword evidence="11" id="KW-1185">Reference proteome</keyword>
<evidence type="ECO:0000256" key="4">
    <source>
        <dbReference type="ARBA" id="ARBA00022691"/>
    </source>
</evidence>
<keyword evidence="5" id="KW-0819">tRNA processing</keyword>
<accession>A0ABD3RAK6</accession>
<dbReference type="SUPFAM" id="SSF53335">
    <property type="entry name" value="S-adenosyl-L-methionine-dependent methyltransferases"/>
    <property type="match status" value="1"/>
</dbReference>
<evidence type="ECO:0000256" key="5">
    <source>
        <dbReference type="ARBA" id="ARBA00022694"/>
    </source>
</evidence>
<organism evidence="10 11">
    <name type="scientific">Cyclostephanos tholiformis</name>
    <dbReference type="NCBI Taxonomy" id="382380"/>
    <lineage>
        <taxon>Eukaryota</taxon>
        <taxon>Sar</taxon>
        <taxon>Stramenopiles</taxon>
        <taxon>Ochrophyta</taxon>
        <taxon>Bacillariophyta</taxon>
        <taxon>Coscinodiscophyceae</taxon>
        <taxon>Thalassiosirophycidae</taxon>
        <taxon>Stephanodiscales</taxon>
        <taxon>Stephanodiscaceae</taxon>
        <taxon>Cyclostephanos</taxon>
    </lineage>
</organism>
<dbReference type="PANTHER" id="PTHR23245:SF25">
    <property type="entry name" value="TRNA WYBUTOSINE-SYNTHESIZING PROTEIN 2 HOMOLOG"/>
    <property type="match status" value="1"/>
</dbReference>
<dbReference type="InterPro" id="IPR036602">
    <property type="entry name" value="tRNA_yW-synthesising-like_sf"/>
</dbReference>
<dbReference type="Pfam" id="PF02676">
    <property type="entry name" value="TYW3"/>
    <property type="match status" value="1"/>
</dbReference>
<evidence type="ECO:0000256" key="8">
    <source>
        <dbReference type="SAM" id="MobiDB-lite"/>
    </source>
</evidence>
<keyword evidence="4" id="KW-0949">S-adenosyl-L-methionine</keyword>
<dbReference type="GO" id="GO:0006400">
    <property type="term" value="P:tRNA modification"/>
    <property type="evidence" value="ECO:0007669"/>
    <property type="project" value="UniProtKB-ARBA"/>
</dbReference>
<dbReference type="Pfam" id="PF02475">
    <property type="entry name" value="TRM5-TYW2_MTfase"/>
    <property type="match status" value="1"/>
</dbReference>
<protein>
    <recommendedName>
        <fullName evidence="9">SAM-dependent methyltransferase TRM5/TYW2-type domain-containing protein</fullName>
    </recommendedName>
</protein>
<dbReference type="Gene3D" id="3.30.300.110">
    <property type="entry name" value="Met-10+ protein-like domains"/>
    <property type="match status" value="1"/>
</dbReference>
<feature type="domain" description="SAM-dependent methyltransferase TRM5/TYW2-type" evidence="9">
    <location>
        <begin position="377"/>
        <end position="677"/>
    </location>
</feature>
<evidence type="ECO:0000259" key="9">
    <source>
        <dbReference type="PROSITE" id="PS51684"/>
    </source>
</evidence>
<feature type="compositionally biased region" description="Basic and acidic residues" evidence="8">
    <location>
        <begin position="242"/>
        <end position="254"/>
    </location>
</feature>
<dbReference type="GO" id="GO:0102522">
    <property type="term" value="F:tRNA 4-demethylwyosine alpha-amino-alpha-carboxypropyltransferase activity"/>
    <property type="evidence" value="ECO:0007669"/>
    <property type="project" value="UniProtKB-EC"/>
</dbReference>
<evidence type="ECO:0000256" key="1">
    <source>
        <dbReference type="ARBA" id="ARBA00004797"/>
    </source>
</evidence>
<dbReference type="SUPFAM" id="SSF111278">
    <property type="entry name" value="SSo0622-like"/>
    <property type="match status" value="2"/>
</dbReference>
<dbReference type="InterPro" id="IPR029063">
    <property type="entry name" value="SAM-dependent_MTases_sf"/>
</dbReference>
<evidence type="ECO:0000256" key="3">
    <source>
        <dbReference type="ARBA" id="ARBA00022679"/>
    </source>
</evidence>
<dbReference type="InterPro" id="IPR030382">
    <property type="entry name" value="MeTrfase_TRM5/TYW2"/>
</dbReference>